<reference evidence="1" key="1">
    <citation type="submission" date="2014-05" db="EMBL/GenBank/DDBJ databases">
        <authorList>
            <person name="Chronopoulou M."/>
        </authorList>
    </citation>
    <scope>NUCLEOTIDE SEQUENCE</scope>
    <source>
        <tissue evidence="1">Whole organism</tissue>
    </source>
</reference>
<dbReference type="EMBL" id="HACA01020006">
    <property type="protein sequence ID" value="CDW37367.1"/>
    <property type="molecule type" value="Transcribed_RNA"/>
</dbReference>
<organism evidence="1">
    <name type="scientific">Lepeophtheirus salmonis</name>
    <name type="common">Salmon louse</name>
    <name type="synonym">Caligus salmonis</name>
    <dbReference type="NCBI Taxonomy" id="72036"/>
    <lineage>
        <taxon>Eukaryota</taxon>
        <taxon>Metazoa</taxon>
        <taxon>Ecdysozoa</taxon>
        <taxon>Arthropoda</taxon>
        <taxon>Crustacea</taxon>
        <taxon>Multicrustacea</taxon>
        <taxon>Hexanauplia</taxon>
        <taxon>Copepoda</taxon>
        <taxon>Siphonostomatoida</taxon>
        <taxon>Caligidae</taxon>
        <taxon>Lepeophtheirus</taxon>
    </lineage>
</organism>
<protein>
    <submittedName>
        <fullName evidence="1">Uncharacterized protein</fullName>
    </submittedName>
</protein>
<proteinExistence type="predicted"/>
<sequence>MYFNLRYQKVCYHGAITFTVDGESILHDLWLHSRLRPQYFLRCELYVAYQATGHPNKLLPLQIFDYSTNCGF</sequence>
<name>A0A0K2UHF7_LEPSM</name>
<evidence type="ECO:0000313" key="1">
    <source>
        <dbReference type="EMBL" id="CDW37367.1"/>
    </source>
</evidence>
<dbReference type="AlphaFoldDB" id="A0A0K2UHF7"/>
<accession>A0A0K2UHF7</accession>